<dbReference type="RefSeq" id="WP_014555323.1">
    <property type="nucleotide sequence ID" value="NC_017459.1"/>
</dbReference>
<name>G0LK49_HALWC</name>
<evidence type="ECO:0000256" key="5">
    <source>
        <dbReference type="ARBA" id="ARBA00019926"/>
    </source>
</evidence>
<dbReference type="OrthoDB" id="26198at2157"/>
<comment type="catalytic activity">
    <reaction evidence="1 12">
        <text>AMP + ATP = 2 ADP</text>
        <dbReference type="Rhea" id="RHEA:12973"/>
        <dbReference type="ChEBI" id="CHEBI:30616"/>
        <dbReference type="ChEBI" id="CHEBI:456215"/>
        <dbReference type="ChEBI" id="CHEBI:456216"/>
        <dbReference type="EC" id="2.7.4.3"/>
    </reaction>
</comment>
<dbReference type="AlphaFoldDB" id="G0LK49"/>
<evidence type="ECO:0000256" key="4">
    <source>
        <dbReference type="ARBA" id="ARBA00012955"/>
    </source>
</evidence>
<feature type="binding site" evidence="12">
    <location>
        <begin position="8"/>
        <end position="16"/>
    </location>
    <ligand>
        <name>ATP</name>
        <dbReference type="ChEBI" id="CHEBI:30616"/>
    </ligand>
</feature>
<evidence type="ECO:0000313" key="14">
    <source>
        <dbReference type="Proteomes" id="UP000007954"/>
    </source>
</evidence>
<keyword evidence="10 12" id="KW-0067">ATP-binding</keyword>
<dbReference type="NCBIfam" id="NF003122">
    <property type="entry name" value="PRK04040.1"/>
    <property type="match status" value="1"/>
</dbReference>
<dbReference type="GO" id="GO:0005737">
    <property type="term" value="C:cytoplasm"/>
    <property type="evidence" value="ECO:0007669"/>
    <property type="project" value="UniProtKB-SubCell"/>
</dbReference>
<keyword evidence="9 12" id="KW-0418">Kinase</keyword>
<gene>
    <name evidence="12 13" type="primary">adkA</name>
    <name evidence="13" type="ordered locus">Hqrw_1531</name>
</gene>
<proteinExistence type="inferred from homology"/>
<evidence type="ECO:0000256" key="3">
    <source>
        <dbReference type="ARBA" id="ARBA00007088"/>
    </source>
</evidence>
<dbReference type="Gene3D" id="3.40.50.300">
    <property type="entry name" value="P-loop containing nucleotide triphosphate hydrolases"/>
    <property type="match status" value="1"/>
</dbReference>
<keyword evidence="6 12" id="KW-0963">Cytoplasm</keyword>
<dbReference type="GO" id="GO:0005524">
    <property type="term" value="F:ATP binding"/>
    <property type="evidence" value="ECO:0007669"/>
    <property type="project" value="UniProtKB-UniRule"/>
</dbReference>
<evidence type="ECO:0000256" key="7">
    <source>
        <dbReference type="ARBA" id="ARBA00022679"/>
    </source>
</evidence>
<dbReference type="KEGG" id="hwc:Hqrw_1531"/>
<dbReference type="InterPro" id="IPR023477">
    <property type="entry name" value="Adenylate_kinase_AdkA"/>
</dbReference>
<dbReference type="HAMAP" id="MF_00234">
    <property type="entry name" value="Adenylate_kinase_AdkA"/>
    <property type="match status" value="1"/>
</dbReference>
<dbReference type="SUPFAM" id="SSF52540">
    <property type="entry name" value="P-loop containing nucleoside triphosphate hydrolases"/>
    <property type="match status" value="1"/>
</dbReference>
<dbReference type="Proteomes" id="UP000007954">
    <property type="component" value="Chromosome"/>
</dbReference>
<protein>
    <recommendedName>
        <fullName evidence="5 12">Adenylate kinase</fullName>
        <shortName evidence="12">AK</shortName>
        <ecNumber evidence="4 12">2.7.4.3</ecNumber>
    </recommendedName>
    <alternativeName>
        <fullName evidence="11 12">ATP-AMP transphosphorylase</fullName>
    </alternativeName>
</protein>
<dbReference type="GeneID" id="12446204"/>
<evidence type="ECO:0000256" key="1">
    <source>
        <dbReference type="ARBA" id="ARBA00000582"/>
    </source>
</evidence>
<keyword evidence="8 12" id="KW-0547">Nucleotide-binding</keyword>
<evidence type="ECO:0000256" key="10">
    <source>
        <dbReference type="ARBA" id="ARBA00022840"/>
    </source>
</evidence>
<evidence type="ECO:0000256" key="6">
    <source>
        <dbReference type="ARBA" id="ARBA00022490"/>
    </source>
</evidence>
<dbReference type="GO" id="GO:0004017">
    <property type="term" value="F:AMP kinase activity"/>
    <property type="evidence" value="ECO:0007669"/>
    <property type="project" value="UniProtKB-UniRule"/>
</dbReference>
<dbReference type="EC" id="2.7.4.3" evidence="4 12"/>
<dbReference type="Pfam" id="PF13207">
    <property type="entry name" value="AAA_17"/>
    <property type="match status" value="1"/>
</dbReference>
<evidence type="ECO:0000313" key="13">
    <source>
        <dbReference type="EMBL" id="CCC39475.1"/>
    </source>
</evidence>
<evidence type="ECO:0000256" key="2">
    <source>
        <dbReference type="ARBA" id="ARBA00004496"/>
    </source>
</evidence>
<organism evidence="13 14">
    <name type="scientific">Haloquadratum walsbyi (strain DSM 16854 / JCM 12705 / C23)</name>
    <dbReference type="NCBI Taxonomy" id="768065"/>
    <lineage>
        <taxon>Archaea</taxon>
        <taxon>Methanobacteriati</taxon>
        <taxon>Methanobacteriota</taxon>
        <taxon>Stenosarchaea group</taxon>
        <taxon>Halobacteria</taxon>
        <taxon>Halobacteriales</taxon>
        <taxon>Haloferacaceae</taxon>
        <taxon>Haloquadratum</taxon>
    </lineage>
</organism>
<comment type="similarity">
    <text evidence="3 12">Belongs to the archaeal adenylate kinase family.</text>
</comment>
<reference evidence="13 14" key="1">
    <citation type="journal article" date="2011" name="PLoS ONE">
        <title>Haloquadratum walsbyi: limited diversity in a global pond.</title>
        <authorList>
            <person name="Dyall-Smith M."/>
            <person name="Pfeiffer F."/>
            <person name="Klee K."/>
            <person name="Palm P."/>
            <person name="Gross K."/>
            <person name="Schuster S.C."/>
            <person name="Rampp M."/>
            <person name="Oesterhelt D."/>
        </authorList>
    </citation>
    <scope>NUCLEOTIDE SEQUENCE [LARGE SCALE GENOMIC DNA]</scope>
    <source>
        <strain evidence="14">DSM 16854 / JCM 12705 / C23</strain>
    </source>
</reference>
<comment type="subcellular location">
    <subcellularLocation>
        <location evidence="2 12">Cytoplasm</location>
    </subcellularLocation>
</comment>
<evidence type="ECO:0000256" key="8">
    <source>
        <dbReference type="ARBA" id="ARBA00022741"/>
    </source>
</evidence>
<accession>G0LK49</accession>
<sequence length="184" mass="20442">MSITIIAGVPGVGLSTLVRTARRQLTDEYQLINFGDVMLEQAAMDDLATSRAELGKLERRETLRLQRRASEYVADATQEMSVLLTTHLAVRTDAGYLPGLPDDVLRELAPDQFVLVEAQVGTIQTRREKSERTYGSTSDVTIEFEQDLNRTAGMQYASSVNVPIHLVENEDDVNEAATELIKMI</sequence>
<dbReference type="EMBL" id="FR746099">
    <property type="protein sequence ID" value="CCC39475.1"/>
    <property type="molecule type" value="Genomic_DNA"/>
</dbReference>
<evidence type="ECO:0000256" key="12">
    <source>
        <dbReference type="HAMAP-Rule" id="MF_00234"/>
    </source>
</evidence>
<dbReference type="InterPro" id="IPR027417">
    <property type="entry name" value="P-loop_NTPase"/>
</dbReference>
<evidence type="ECO:0000256" key="9">
    <source>
        <dbReference type="ARBA" id="ARBA00022777"/>
    </source>
</evidence>
<evidence type="ECO:0000256" key="11">
    <source>
        <dbReference type="ARBA" id="ARBA00033336"/>
    </source>
</evidence>
<dbReference type="HOGENOM" id="CLU_119371_0_0_2"/>
<keyword evidence="7 12" id="KW-0808">Transferase</keyword>